<dbReference type="Pfam" id="PF04828">
    <property type="entry name" value="GFA"/>
    <property type="match status" value="1"/>
</dbReference>
<proteinExistence type="inferred from homology"/>
<comment type="similarity">
    <text evidence="1">Belongs to the Gfa family.</text>
</comment>
<name>A0A8J3P209_9ACTN</name>
<feature type="domain" description="CENP-V/GFA" evidence="5">
    <location>
        <begin position="5"/>
        <end position="138"/>
    </location>
</feature>
<sequence>MSKKYNGHCACGAVSYGFDTPPTFVANCHCTDCKRASGGEMATFGLVPASDFTVFSGETKSFSYGPSTETCAGKGLDRVFCANCGSRLFTNNLRDFPDGVFVQQGTLDKLDDWFAPQAEIFTWSRESFMPALDLPQFDHAPQ</sequence>
<keyword evidence="3" id="KW-0862">Zinc</keyword>
<dbReference type="AlphaFoldDB" id="A0A8J3P209"/>
<evidence type="ECO:0000313" key="7">
    <source>
        <dbReference type="Proteomes" id="UP000659904"/>
    </source>
</evidence>
<evidence type="ECO:0000256" key="3">
    <source>
        <dbReference type="ARBA" id="ARBA00022833"/>
    </source>
</evidence>
<dbReference type="GO" id="GO:0016846">
    <property type="term" value="F:carbon-sulfur lyase activity"/>
    <property type="evidence" value="ECO:0007669"/>
    <property type="project" value="InterPro"/>
</dbReference>
<organism evidence="6 7">
    <name type="scientific">Catellatospora citrea</name>
    <dbReference type="NCBI Taxonomy" id="53366"/>
    <lineage>
        <taxon>Bacteria</taxon>
        <taxon>Bacillati</taxon>
        <taxon>Actinomycetota</taxon>
        <taxon>Actinomycetes</taxon>
        <taxon>Micromonosporales</taxon>
        <taxon>Micromonosporaceae</taxon>
        <taxon>Catellatospora</taxon>
    </lineage>
</organism>
<evidence type="ECO:0000313" key="6">
    <source>
        <dbReference type="EMBL" id="GIG01159.1"/>
    </source>
</evidence>
<dbReference type="Gene3D" id="3.90.1590.10">
    <property type="entry name" value="glutathione-dependent formaldehyde- activating enzyme (gfa)"/>
    <property type="match status" value="1"/>
</dbReference>
<dbReference type="Proteomes" id="UP000659904">
    <property type="component" value="Unassembled WGS sequence"/>
</dbReference>
<evidence type="ECO:0000256" key="4">
    <source>
        <dbReference type="ARBA" id="ARBA00023239"/>
    </source>
</evidence>
<accession>A0A8J3P209</accession>
<reference evidence="6 7" key="1">
    <citation type="submission" date="2021-01" db="EMBL/GenBank/DDBJ databases">
        <title>Whole genome shotgun sequence of Catellatospora citrea NBRC 14495.</title>
        <authorList>
            <person name="Komaki H."/>
            <person name="Tamura T."/>
        </authorList>
    </citation>
    <scope>NUCLEOTIDE SEQUENCE [LARGE SCALE GENOMIC DNA]</scope>
    <source>
        <strain evidence="6 7">NBRC 14495</strain>
    </source>
</reference>
<keyword evidence="7" id="KW-1185">Reference proteome</keyword>
<dbReference type="InterPro" id="IPR006913">
    <property type="entry name" value="CENP-V/GFA"/>
</dbReference>
<dbReference type="SUPFAM" id="SSF51316">
    <property type="entry name" value="Mss4-like"/>
    <property type="match status" value="1"/>
</dbReference>
<dbReference type="PANTHER" id="PTHR33337">
    <property type="entry name" value="GFA DOMAIN-CONTAINING PROTEIN"/>
    <property type="match status" value="1"/>
</dbReference>
<dbReference type="PROSITE" id="PS51891">
    <property type="entry name" value="CENP_V_GFA"/>
    <property type="match status" value="1"/>
</dbReference>
<evidence type="ECO:0000256" key="2">
    <source>
        <dbReference type="ARBA" id="ARBA00022723"/>
    </source>
</evidence>
<gene>
    <name evidence="6" type="ORF">Cci01nite_62520</name>
</gene>
<comment type="caution">
    <text evidence="6">The sequence shown here is derived from an EMBL/GenBank/DDBJ whole genome shotgun (WGS) entry which is preliminary data.</text>
</comment>
<keyword evidence="2" id="KW-0479">Metal-binding</keyword>
<dbReference type="InterPro" id="IPR011057">
    <property type="entry name" value="Mss4-like_sf"/>
</dbReference>
<dbReference type="PANTHER" id="PTHR33337:SF40">
    <property type="entry name" value="CENP-V_GFA DOMAIN-CONTAINING PROTEIN-RELATED"/>
    <property type="match status" value="1"/>
</dbReference>
<dbReference type="GO" id="GO:0046872">
    <property type="term" value="F:metal ion binding"/>
    <property type="evidence" value="ECO:0007669"/>
    <property type="project" value="UniProtKB-KW"/>
</dbReference>
<evidence type="ECO:0000256" key="1">
    <source>
        <dbReference type="ARBA" id="ARBA00005495"/>
    </source>
</evidence>
<keyword evidence="4" id="KW-0456">Lyase</keyword>
<protein>
    <recommendedName>
        <fullName evidence="5">CENP-V/GFA domain-containing protein</fullName>
    </recommendedName>
</protein>
<evidence type="ECO:0000259" key="5">
    <source>
        <dbReference type="PROSITE" id="PS51891"/>
    </source>
</evidence>
<dbReference type="RefSeq" id="WP_120319182.1">
    <property type="nucleotide sequence ID" value="NZ_BONH01000035.1"/>
</dbReference>
<dbReference type="EMBL" id="BONH01000035">
    <property type="protein sequence ID" value="GIG01159.1"/>
    <property type="molecule type" value="Genomic_DNA"/>
</dbReference>